<dbReference type="InterPro" id="IPR036396">
    <property type="entry name" value="Cyt_P450_sf"/>
</dbReference>
<keyword evidence="12" id="KW-0472">Membrane</keyword>
<protein>
    <submittedName>
        <fullName evidence="15">Cytochrome P450</fullName>
    </submittedName>
</protein>
<dbReference type="SUPFAM" id="SSF48264">
    <property type="entry name" value="Cytochrome P450"/>
    <property type="match status" value="1"/>
</dbReference>
<keyword evidence="11 14" id="KW-0503">Monooxygenase</keyword>
<evidence type="ECO:0000256" key="5">
    <source>
        <dbReference type="ARBA" id="ARBA00022617"/>
    </source>
</evidence>
<comment type="pathway">
    <text evidence="3">Secondary metabolite biosynthesis.</text>
</comment>
<dbReference type="GO" id="GO:0005506">
    <property type="term" value="F:iron ion binding"/>
    <property type="evidence" value="ECO:0007669"/>
    <property type="project" value="InterPro"/>
</dbReference>
<evidence type="ECO:0000256" key="7">
    <source>
        <dbReference type="ARBA" id="ARBA00022723"/>
    </source>
</evidence>
<keyword evidence="7 13" id="KW-0479">Metal-binding</keyword>
<dbReference type="AlphaFoldDB" id="A0A5M3MRX4"/>
<dbReference type="InterPro" id="IPR001128">
    <property type="entry name" value="Cyt_P450"/>
</dbReference>
<comment type="caution">
    <text evidence="15">The sequence shown here is derived from an EMBL/GenBank/DDBJ whole genome shotgun (WGS) entry which is preliminary data.</text>
</comment>
<evidence type="ECO:0000256" key="9">
    <source>
        <dbReference type="ARBA" id="ARBA00023002"/>
    </source>
</evidence>
<dbReference type="EMBL" id="JH711578">
    <property type="protein sequence ID" value="EIW81405.1"/>
    <property type="molecule type" value="Genomic_DNA"/>
</dbReference>
<dbReference type="PANTHER" id="PTHR46300">
    <property type="entry name" value="P450, PUTATIVE (EUROFUNG)-RELATED-RELATED"/>
    <property type="match status" value="1"/>
</dbReference>
<keyword evidence="8" id="KW-1133">Transmembrane helix</keyword>
<dbReference type="PRINTS" id="PR00385">
    <property type="entry name" value="P450"/>
</dbReference>
<dbReference type="GO" id="GO:0020037">
    <property type="term" value="F:heme binding"/>
    <property type="evidence" value="ECO:0007669"/>
    <property type="project" value="InterPro"/>
</dbReference>
<dbReference type="InterPro" id="IPR050364">
    <property type="entry name" value="Cytochrome_P450_fung"/>
</dbReference>
<comment type="similarity">
    <text evidence="4 14">Belongs to the cytochrome P450 family.</text>
</comment>
<dbReference type="PRINTS" id="PR00463">
    <property type="entry name" value="EP450I"/>
</dbReference>
<evidence type="ECO:0000256" key="8">
    <source>
        <dbReference type="ARBA" id="ARBA00022989"/>
    </source>
</evidence>
<dbReference type="Gene3D" id="1.10.630.10">
    <property type="entry name" value="Cytochrome P450"/>
    <property type="match status" value="1"/>
</dbReference>
<dbReference type="OrthoDB" id="2789670at2759"/>
<dbReference type="InterPro" id="IPR017972">
    <property type="entry name" value="Cyt_P450_CS"/>
</dbReference>
<evidence type="ECO:0000256" key="14">
    <source>
        <dbReference type="RuleBase" id="RU000461"/>
    </source>
</evidence>
<dbReference type="PROSITE" id="PS00086">
    <property type="entry name" value="CYTOCHROME_P450"/>
    <property type="match status" value="1"/>
</dbReference>
<evidence type="ECO:0000256" key="3">
    <source>
        <dbReference type="ARBA" id="ARBA00005179"/>
    </source>
</evidence>
<name>A0A5M3MRX4_CONPW</name>
<dbReference type="PANTHER" id="PTHR46300:SF2">
    <property type="entry name" value="CYTOCHROME P450 MONOOXYGENASE ALNH-RELATED"/>
    <property type="match status" value="1"/>
</dbReference>
<reference evidence="16" key="1">
    <citation type="journal article" date="2012" name="Science">
        <title>The Paleozoic origin of enzymatic lignin decomposition reconstructed from 31 fungal genomes.</title>
        <authorList>
            <person name="Floudas D."/>
            <person name="Binder M."/>
            <person name="Riley R."/>
            <person name="Barry K."/>
            <person name="Blanchette R.A."/>
            <person name="Henrissat B."/>
            <person name="Martinez A.T."/>
            <person name="Otillar R."/>
            <person name="Spatafora J.W."/>
            <person name="Yadav J.S."/>
            <person name="Aerts A."/>
            <person name="Benoit I."/>
            <person name="Boyd A."/>
            <person name="Carlson A."/>
            <person name="Copeland A."/>
            <person name="Coutinho P.M."/>
            <person name="de Vries R.P."/>
            <person name="Ferreira P."/>
            <person name="Findley K."/>
            <person name="Foster B."/>
            <person name="Gaskell J."/>
            <person name="Glotzer D."/>
            <person name="Gorecki P."/>
            <person name="Heitman J."/>
            <person name="Hesse C."/>
            <person name="Hori C."/>
            <person name="Igarashi K."/>
            <person name="Jurgens J.A."/>
            <person name="Kallen N."/>
            <person name="Kersten P."/>
            <person name="Kohler A."/>
            <person name="Kuees U."/>
            <person name="Kumar T.K.A."/>
            <person name="Kuo A."/>
            <person name="LaButti K."/>
            <person name="Larrondo L.F."/>
            <person name="Lindquist E."/>
            <person name="Ling A."/>
            <person name="Lombard V."/>
            <person name="Lucas S."/>
            <person name="Lundell T."/>
            <person name="Martin R."/>
            <person name="McLaughlin D.J."/>
            <person name="Morgenstern I."/>
            <person name="Morin E."/>
            <person name="Murat C."/>
            <person name="Nagy L.G."/>
            <person name="Nolan M."/>
            <person name="Ohm R.A."/>
            <person name="Patyshakuliyeva A."/>
            <person name="Rokas A."/>
            <person name="Ruiz-Duenas F.J."/>
            <person name="Sabat G."/>
            <person name="Salamov A."/>
            <person name="Samejima M."/>
            <person name="Schmutz J."/>
            <person name="Slot J.C."/>
            <person name="St John F."/>
            <person name="Stenlid J."/>
            <person name="Sun H."/>
            <person name="Sun S."/>
            <person name="Syed K."/>
            <person name="Tsang A."/>
            <person name="Wiebenga A."/>
            <person name="Young D."/>
            <person name="Pisabarro A."/>
            <person name="Eastwood D.C."/>
            <person name="Martin F."/>
            <person name="Cullen D."/>
            <person name="Grigoriev I.V."/>
            <person name="Hibbett D.S."/>
        </authorList>
    </citation>
    <scope>NUCLEOTIDE SEQUENCE [LARGE SCALE GENOMIC DNA]</scope>
    <source>
        <strain evidence="16">RWD-64-598 SS2</strain>
    </source>
</reference>
<comment type="subcellular location">
    <subcellularLocation>
        <location evidence="2">Membrane</location>
        <topology evidence="2">Single-pass membrane protein</topology>
    </subcellularLocation>
</comment>
<dbReference type="GO" id="GO:0016020">
    <property type="term" value="C:membrane"/>
    <property type="evidence" value="ECO:0007669"/>
    <property type="project" value="UniProtKB-SubCell"/>
</dbReference>
<dbReference type="KEGG" id="cput:CONPUDRAFT_55506"/>
<dbReference type="Pfam" id="PF00067">
    <property type="entry name" value="p450"/>
    <property type="match status" value="1"/>
</dbReference>
<feature type="non-terminal residue" evidence="15">
    <location>
        <position position="1"/>
    </location>
</feature>
<keyword evidence="5 13" id="KW-0349">Heme</keyword>
<organism evidence="15 16">
    <name type="scientific">Coniophora puteana (strain RWD-64-598)</name>
    <name type="common">Brown rot fungus</name>
    <dbReference type="NCBI Taxonomy" id="741705"/>
    <lineage>
        <taxon>Eukaryota</taxon>
        <taxon>Fungi</taxon>
        <taxon>Dikarya</taxon>
        <taxon>Basidiomycota</taxon>
        <taxon>Agaricomycotina</taxon>
        <taxon>Agaricomycetes</taxon>
        <taxon>Agaricomycetidae</taxon>
        <taxon>Boletales</taxon>
        <taxon>Coniophorineae</taxon>
        <taxon>Coniophoraceae</taxon>
        <taxon>Coniophora</taxon>
    </lineage>
</organism>
<evidence type="ECO:0000256" key="12">
    <source>
        <dbReference type="ARBA" id="ARBA00023136"/>
    </source>
</evidence>
<evidence type="ECO:0000256" key="1">
    <source>
        <dbReference type="ARBA" id="ARBA00001971"/>
    </source>
</evidence>
<dbReference type="Proteomes" id="UP000053558">
    <property type="component" value="Unassembled WGS sequence"/>
</dbReference>
<keyword evidence="16" id="KW-1185">Reference proteome</keyword>
<feature type="binding site" description="axial binding residue" evidence="13">
    <location>
        <position position="317"/>
    </location>
    <ligand>
        <name>heme</name>
        <dbReference type="ChEBI" id="CHEBI:30413"/>
    </ligand>
    <ligandPart>
        <name>Fe</name>
        <dbReference type="ChEBI" id="CHEBI:18248"/>
    </ligandPart>
</feature>
<evidence type="ECO:0000313" key="15">
    <source>
        <dbReference type="EMBL" id="EIW81405.1"/>
    </source>
</evidence>
<proteinExistence type="inferred from homology"/>
<dbReference type="RefSeq" id="XP_007768204.1">
    <property type="nucleotide sequence ID" value="XM_007770014.1"/>
</dbReference>
<gene>
    <name evidence="15" type="ORF">CONPUDRAFT_55506</name>
</gene>
<evidence type="ECO:0000256" key="10">
    <source>
        <dbReference type="ARBA" id="ARBA00023004"/>
    </source>
</evidence>
<evidence type="ECO:0000256" key="2">
    <source>
        <dbReference type="ARBA" id="ARBA00004167"/>
    </source>
</evidence>
<evidence type="ECO:0000313" key="16">
    <source>
        <dbReference type="Proteomes" id="UP000053558"/>
    </source>
</evidence>
<dbReference type="OMA" id="TATMCQH"/>
<keyword evidence="6" id="KW-0812">Transmembrane</keyword>
<evidence type="ECO:0000256" key="11">
    <source>
        <dbReference type="ARBA" id="ARBA00023033"/>
    </source>
</evidence>
<sequence length="388" mass="43058">WKLHRRLYNDAFKRDAVSQYQTTQIHGTRVLLSYLLSDPGSFGEHFHSYAASTILSAVYGYEVTSAEDPLLRIVETADDLIVANAAFTNVGLISALPLLTRLPKWLPDFGFRTTIAALCNSISTATITPYEHAKAALSNGPVSASMVAGILRKWNDSPPSDHAEAALKNAAFTAFVKHSRQTTSVLLSFVYAMLTHGEAQRRVQQQITEALGADRLPTFEDRNSLPLVDAVLRETIRWTSVVPINIPHSTSADDTYEGYLIPKGEASNRYTSLDIFHDERIYADPDTFNPERWLRPDGSISDDTSYAMTFGFGRRVCPGQHFAESSLWLATATILTMFNISKEKDGDGNEVDSPPRWTTGLVSYPTDFRCSITPRTSGPEAVLRNMEQ</sequence>
<accession>A0A5M3MRX4</accession>
<dbReference type="GeneID" id="19207731"/>
<evidence type="ECO:0000256" key="4">
    <source>
        <dbReference type="ARBA" id="ARBA00010617"/>
    </source>
</evidence>
<evidence type="ECO:0000256" key="6">
    <source>
        <dbReference type="ARBA" id="ARBA00022692"/>
    </source>
</evidence>
<dbReference type="GO" id="GO:0004497">
    <property type="term" value="F:monooxygenase activity"/>
    <property type="evidence" value="ECO:0007669"/>
    <property type="project" value="UniProtKB-KW"/>
</dbReference>
<keyword evidence="10 13" id="KW-0408">Iron</keyword>
<comment type="cofactor">
    <cofactor evidence="1 13">
        <name>heme</name>
        <dbReference type="ChEBI" id="CHEBI:30413"/>
    </cofactor>
</comment>
<dbReference type="GO" id="GO:0016705">
    <property type="term" value="F:oxidoreductase activity, acting on paired donors, with incorporation or reduction of molecular oxygen"/>
    <property type="evidence" value="ECO:0007669"/>
    <property type="project" value="InterPro"/>
</dbReference>
<evidence type="ECO:0000256" key="13">
    <source>
        <dbReference type="PIRSR" id="PIRSR602401-1"/>
    </source>
</evidence>
<keyword evidence="9 14" id="KW-0560">Oxidoreductase</keyword>
<dbReference type="InterPro" id="IPR002401">
    <property type="entry name" value="Cyt_P450_E_grp-I"/>
</dbReference>